<comment type="similarity">
    <text evidence="1">Belongs to the short-chain dehydrogenases/reductases (SDR) family.</text>
</comment>
<evidence type="ECO:0000256" key="3">
    <source>
        <dbReference type="ARBA" id="ARBA00023002"/>
    </source>
</evidence>
<dbReference type="AlphaFoldDB" id="A0A0N0V5S2"/>
<keyword evidence="3" id="KW-0560">Oxidoreductase</keyword>
<evidence type="ECO:0000313" key="4">
    <source>
        <dbReference type="EMBL" id="KPA38435.1"/>
    </source>
</evidence>
<organism evidence="4 5">
    <name type="scientific">Fusarium langsethiae</name>
    <dbReference type="NCBI Taxonomy" id="179993"/>
    <lineage>
        <taxon>Eukaryota</taxon>
        <taxon>Fungi</taxon>
        <taxon>Dikarya</taxon>
        <taxon>Ascomycota</taxon>
        <taxon>Pezizomycotina</taxon>
        <taxon>Sordariomycetes</taxon>
        <taxon>Hypocreomycetidae</taxon>
        <taxon>Hypocreales</taxon>
        <taxon>Nectriaceae</taxon>
        <taxon>Fusarium</taxon>
    </lineage>
</organism>
<dbReference type="SUPFAM" id="SSF51735">
    <property type="entry name" value="NAD(P)-binding Rossmann-fold domains"/>
    <property type="match status" value="1"/>
</dbReference>
<evidence type="ECO:0000256" key="2">
    <source>
        <dbReference type="ARBA" id="ARBA00022857"/>
    </source>
</evidence>
<gene>
    <name evidence="4" type="ORF">FLAG1_08719</name>
</gene>
<proteinExistence type="inferred from homology"/>
<dbReference type="OrthoDB" id="9876299at2759"/>
<dbReference type="EMBL" id="JXCE01000279">
    <property type="protein sequence ID" value="KPA38435.1"/>
    <property type="molecule type" value="Genomic_DNA"/>
</dbReference>
<dbReference type="Gene3D" id="3.40.50.720">
    <property type="entry name" value="NAD(P)-binding Rossmann-like Domain"/>
    <property type="match status" value="1"/>
</dbReference>
<evidence type="ECO:0000313" key="5">
    <source>
        <dbReference type="Proteomes" id="UP000037904"/>
    </source>
</evidence>
<dbReference type="InterPro" id="IPR051468">
    <property type="entry name" value="Fungal_SecMetab_SDRs"/>
</dbReference>
<accession>A0A0N0V5S2</accession>
<dbReference type="GO" id="GO:0005737">
    <property type="term" value="C:cytoplasm"/>
    <property type="evidence" value="ECO:0007669"/>
    <property type="project" value="TreeGrafter"/>
</dbReference>
<dbReference type="Pfam" id="PF00106">
    <property type="entry name" value="adh_short"/>
    <property type="match status" value="1"/>
</dbReference>
<comment type="caution">
    <text evidence="4">The sequence shown here is derived from an EMBL/GenBank/DDBJ whole genome shotgun (WGS) entry which is preliminary data.</text>
</comment>
<reference evidence="4 5" key="1">
    <citation type="submission" date="2015-04" db="EMBL/GenBank/DDBJ databases">
        <title>The draft genome sequence of Fusarium langsethiae, a T-2/HT-2 mycotoxin producer.</title>
        <authorList>
            <person name="Lysoe E."/>
            <person name="Divon H.H."/>
            <person name="Terzi V."/>
            <person name="Orru L."/>
            <person name="Lamontanara A."/>
            <person name="Kolseth A.-K."/>
            <person name="Frandsen R.J."/>
            <person name="Nielsen K."/>
            <person name="Thrane U."/>
        </authorList>
    </citation>
    <scope>NUCLEOTIDE SEQUENCE [LARGE SCALE GENOMIC DNA]</scope>
    <source>
        <strain evidence="4 5">Fl201059</strain>
    </source>
</reference>
<dbReference type="PANTHER" id="PTHR43544:SF7">
    <property type="entry name" value="NADB-LER2"/>
    <property type="match status" value="1"/>
</dbReference>
<sequence length="252" mass="26678">MSAPSKYRITGAHRGIGKGFVQRILQKPSTTVIAAVRDPLHPSSKALLDLPKGLGTKLVIVKLDSAVDTDSDNAVAYLREEGINSLDIVIANAGIAEGGAGVLDTSPSNTLKHLTVNAIGPLKLAQATAPLLKASKTGSPKFIAISTVTGSIGSQEVFSQFPRFSSPYGASKACLNWFIRLLSFEEPWLTTFVFHPGLVETDLTADSGMDMEALGGISVETSVANMVKTTFSIGHKELTGSFRNHDGTVIPW</sequence>
<protein>
    <submittedName>
        <fullName evidence="4">Aflatoxin biosynthesis ketoreductase nor-1</fullName>
    </submittedName>
</protein>
<evidence type="ECO:0000256" key="1">
    <source>
        <dbReference type="ARBA" id="ARBA00006484"/>
    </source>
</evidence>
<dbReference type="CDD" id="cd05325">
    <property type="entry name" value="carb_red_sniffer_like_SDR_c"/>
    <property type="match status" value="1"/>
</dbReference>
<dbReference type="PANTHER" id="PTHR43544">
    <property type="entry name" value="SHORT-CHAIN DEHYDROGENASE/REDUCTASE"/>
    <property type="match status" value="1"/>
</dbReference>
<keyword evidence="5" id="KW-1185">Reference proteome</keyword>
<dbReference type="InterPro" id="IPR002347">
    <property type="entry name" value="SDR_fam"/>
</dbReference>
<keyword evidence="2" id="KW-0521">NADP</keyword>
<dbReference type="Proteomes" id="UP000037904">
    <property type="component" value="Unassembled WGS sequence"/>
</dbReference>
<dbReference type="PRINTS" id="PR00081">
    <property type="entry name" value="GDHRDH"/>
</dbReference>
<dbReference type="InterPro" id="IPR036291">
    <property type="entry name" value="NAD(P)-bd_dom_sf"/>
</dbReference>
<dbReference type="GO" id="GO:0016491">
    <property type="term" value="F:oxidoreductase activity"/>
    <property type="evidence" value="ECO:0007669"/>
    <property type="project" value="UniProtKB-KW"/>
</dbReference>
<name>A0A0N0V5S2_FUSLA</name>